<dbReference type="Gene3D" id="3.30.70.100">
    <property type="match status" value="1"/>
</dbReference>
<evidence type="ECO:0000313" key="4">
    <source>
        <dbReference type="EMBL" id="CAK9192529.1"/>
    </source>
</evidence>
<evidence type="ECO:0000313" key="5">
    <source>
        <dbReference type="Proteomes" id="UP001497512"/>
    </source>
</evidence>
<dbReference type="InterPro" id="IPR036163">
    <property type="entry name" value="HMA_dom_sf"/>
</dbReference>
<protein>
    <recommendedName>
        <fullName evidence="3">HMA domain-containing protein</fullName>
    </recommendedName>
</protein>
<keyword evidence="5" id="KW-1185">Reference proteome</keyword>
<evidence type="ECO:0000256" key="2">
    <source>
        <dbReference type="SAM" id="MobiDB-lite"/>
    </source>
</evidence>
<reference evidence="4 5" key="1">
    <citation type="submission" date="2024-02" db="EMBL/GenBank/DDBJ databases">
        <authorList>
            <consortium name="ELIXIR-Norway"/>
            <consortium name="Elixir Norway"/>
        </authorList>
    </citation>
    <scope>NUCLEOTIDE SEQUENCE [LARGE SCALE GENOMIC DNA]</scope>
</reference>
<keyword evidence="1" id="KW-0479">Metal-binding</keyword>
<evidence type="ECO:0000256" key="1">
    <source>
        <dbReference type="ARBA" id="ARBA00022723"/>
    </source>
</evidence>
<dbReference type="InterPro" id="IPR006121">
    <property type="entry name" value="HMA_dom"/>
</dbReference>
<dbReference type="SUPFAM" id="SSF55008">
    <property type="entry name" value="HMA, heavy metal-associated domain"/>
    <property type="match status" value="1"/>
</dbReference>
<proteinExistence type="predicted"/>
<dbReference type="Proteomes" id="UP001497512">
    <property type="component" value="Chromosome 1"/>
</dbReference>
<feature type="domain" description="HMA" evidence="3">
    <location>
        <begin position="102"/>
        <end position="165"/>
    </location>
</feature>
<name>A0ABP0TCM6_9BRYO</name>
<dbReference type="CDD" id="cd00371">
    <property type="entry name" value="HMA"/>
    <property type="match status" value="1"/>
</dbReference>
<dbReference type="Pfam" id="PF00403">
    <property type="entry name" value="HMA"/>
    <property type="match status" value="1"/>
</dbReference>
<sequence length="287" mass="32392">MDYTSMEDWFYGPPEPVWIRPSTYYPPLPPLPSVPGSSRVYVKEGEPPRTYYRVYPKVQTVVDRPPQHKPPEESRARVVEGGGPPVVVKELVKTPPAISFMNQPIELRVPMCCEKCMKKVTEKLLDLSGVEGVMTDQYNQKVIVTGTVDPSKVLNRVKDVKKQSVFWDQTVDYSLAYLKKKKDKEMAMIQAKKQADSAAAAAAAAAEKDNTSVPVTKSAESAKGPDNSVTTVLYPEYGKWRTPYEIRRDSKGPNVQVILPKPDDIRRGRYYQSDQAPWVYPPRYPVP</sequence>
<dbReference type="PROSITE" id="PS50846">
    <property type="entry name" value="HMA_2"/>
    <property type="match status" value="1"/>
</dbReference>
<dbReference type="EMBL" id="OZ019893">
    <property type="protein sequence ID" value="CAK9192529.1"/>
    <property type="molecule type" value="Genomic_DNA"/>
</dbReference>
<dbReference type="PANTHER" id="PTHR22814">
    <property type="entry name" value="COPPER TRANSPORT PROTEIN ATOX1-RELATED"/>
    <property type="match status" value="1"/>
</dbReference>
<feature type="region of interest" description="Disordered" evidence="2">
    <location>
        <begin position="206"/>
        <end position="228"/>
    </location>
</feature>
<accession>A0ABP0TCM6</accession>
<organism evidence="4 5">
    <name type="scientific">Sphagnum troendelagicum</name>
    <dbReference type="NCBI Taxonomy" id="128251"/>
    <lineage>
        <taxon>Eukaryota</taxon>
        <taxon>Viridiplantae</taxon>
        <taxon>Streptophyta</taxon>
        <taxon>Embryophyta</taxon>
        <taxon>Bryophyta</taxon>
        <taxon>Sphagnophytina</taxon>
        <taxon>Sphagnopsida</taxon>
        <taxon>Sphagnales</taxon>
        <taxon>Sphagnaceae</taxon>
        <taxon>Sphagnum</taxon>
    </lineage>
</organism>
<dbReference type="PANTHER" id="PTHR22814:SF336">
    <property type="entry name" value="HEAVY METAL-ASSOCIATED ISOPRENYLATED PLANT PROTEIN 23"/>
    <property type="match status" value="1"/>
</dbReference>
<gene>
    <name evidence="4" type="ORF">CSSPTR1EN2_LOCUS1936</name>
</gene>
<evidence type="ECO:0000259" key="3">
    <source>
        <dbReference type="PROSITE" id="PS50846"/>
    </source>
</evidence>